<dbReference type="Proteomes" id="UP000006729">
    <property type="component" value="Chromosome 4"/>
</dbReference>
<organism evidence="3 4">
    <name type="scientific">Populus trichocarpa</name>
    <name type="common">Western balsam poplar</name>
    <name type="synonym">Populus balsamifera subsp. trichocarpa</name>
    <dbReference type="NCBI Taxonomy" id="3694"/>
    <lineage>
        <taxon>Eukaryota</taxon>
        <taxon>Viridiplantae</taxon>
        <taxon>Streptophyta</taxon>
        <taxon>Embryophyta</taxon>
        <taxon>Tracheophyta</taxon>
        <taxon>Spermatophyta</taxon>
        <taxon>Magnoliopsida</taxon>
        <taxon>eudicotyledons</taxon>
        <taxon>Gunneridae</taxon>
        <taxon>Pentapetalae</taxon>
        <taxon>rosids</taxon>
        <taxon>fabids</taxon>
        <taxon>Malpighiales</taxon>
        <taxon>Salicaceae</taxon>
        <taxon>Saliceae</taxon>
        <taxon>Populus</taxon>
    </lineage>
</organism>
<sequence length="265" mass="28998">MDNSNEITHDFSPFFKVYKDGRIERSLVLEDLPAGLDPETGVLSKDVVISPDSGVKARIFIPEIVGSDQKLPLLVHYHGGGFCVGSAFHILTKNVLTPIVSRGNVIAISIDYRLAPEHLLPIAYNDSWDGLEWIAGHSNGLGPEPWLNNHVDFGKVFLTGESAGANIAHYLAVQVGANGWAGLKLAAVDPNLSKMGCQKALVCVAEKDFLRDRGEAYYKTLATSGWPGKVEFYETKGEDHCFNAFKQCGETDALNKKVVDFMTME</sequence>
<dbReference type="Pfam" id="PF07859">
    <property type="entry name" value="Abhydrolase_3"/>
    <property type="match status" value="2"/>
</dbReference>
<evidence type="ECO:0000313" key="3">
    <source>
        <dbReference type="EMBL" id="PNT41216.1"/>
    </source>
</evidence>
<feature type="domain" description="Alpha/beta hydrolase fold-3" evidence="2">
    <location>
        <begin position="74"/>
        <end position="179"/>
    </location>
</feature>
<dbReference type="AlphaFoldDB" id="A0A2K2AUN6"/>
<evidence type="ECO:0000313" key="4">
    <source>
        <dbReference type="Proteomes" id="UP000006729"/>
    </source>
</evidence>
<protein>
    <recommendedName>
        <fullName evidence="2">Alpha/beta hydrolase fold-3 domain-containing protein</fullName>
    </recommendedName>
</protein>
<proteinExistence type="inferred from homology"/>
<dbReference type="SUPFAM" id="SSF53474">
    <property type="entry name" value="alpha/beta-Hydrolases"/>
    <property type="match status" value="1"/>
</dbReference>
<evidence type="ECO:0000259" key="2">
    <source>
        <dbReference type="Pfam" id="PF07859"/>
    </source>
</evidence>
<dbReference type="InterPro" id="IPR013094">
    <property type="entry name" value="AB_hydrolase_3"/>
</dbReference>
<reference evidence="3 4" key="1">
    <citation type="journal article" date="2006" name="Science">
        <title>The genome of black cottonwood, Populus trichocarpa (Torr. &amp; Gray).</title>
        <authorList>
            <person name="Tuskan G.A."/>
            <person name="Difazio S."/>
            <person name="Jansson S."/>
            <person name="Bohlmann J."/>
            <person name="Grigoriev I."/>
            <person name="Hellsten U."/>
            <person name="Putnam N."/>
            <person name="Ralph S."/>
            <person name="Rombauts S."/>
            <person name="Salamov A."/>
            <person name="Schein J."/>
            <person name="Sterck L."/>
            <person name="Aerts A."/>
            <person name="Bhalerao R.R."/>
            <person name="Bhalerao R.P."/>
            <person name="Blaudez D."/>
            <person name="Boerjan W."/>
            <person name="Brun A."/>
            <person name="Brunner A."/>
            <person name="Busov V."/>
            <person name="Campbell M."/>
            <person name="Carlson J."/>
            <person name="Chalot M."/>
            <person name="Chapman J."/>
            <person name="Chen G.L."/>
            <person name="Cooper D."/>
            <person name="Coutinho P.M."/>
            <person name="Couturier J."/>
            <person name="Covert S."/>
            <person name="Cronk Q."/>
            <person name="Cunningham R."/>
            <person name="Davis J."/>
            <person name="Degroeve S."/>
            <person name="Dejardin A."/>
            <person name="Depamphilis C."/>
            <person name="Detter J."/>
            <person name="Dirks B."/>
            <person name="Dubchak I."/>
            <person name="Duplessis S."/>
            <person name="Ehlting J."/>
            <person name="Ellis B."/>
            <person name="Gendler K."/>
            <person name="Goodstein D."/>
            <person name="Gribskov M."/>
            <person name="Grimwood J."/>
            <person name="Groover A."/>
            <person name="Gunter L."/>
            <person name="Hamberger B."/>
            <person name="Heinze B."/>
            <person name="Helariutta Y."/>
            <person name="Henrissat B."/>
            <person name="Holligan D."/>
            <person name="Holt R."/>
            <person name="Huang W."/>
            <person name="Islam-Faridi N."/>
            <person name="Jones S."/>
            <person name="Jones-Rhoades M."/>
            <person name="Jorgensen R."/>
            <person name="Joshi C."/>
            <person name="Kangasjarvi J."/>
            <person name="Karlsson J."/>
            <person name="Kelleher C."/>
            <person name="Kirkpatrick R."/>
            <person name="Kirst M."/>
            <person name="Kohler A."/>
            <person name="Kalluri U."/>
            <person name="Larimer F."/>
            <person name="Leebens-Mack J."/>
            <person name="Leple J.C."/>
            <person name="Locascio P."/>
            <person name="Lou Y."/>
            <person name="Lucas S."/>
            <person name="Martin F."/>
            <person name="Montanini B."/>
            <person name="Napoli C."/>
            <person name="Nelson D.R."/>
            <person name="Nelson C."/>
            <person name="Nieminen K."/>
            <person name="Nilsson O."/>
            <person name="Pereda V."/>
            <person name="Peter G."/>
            <person name="Philippe R."/>
            <person name="Pilate G."/>
            <person name="Poliakov A."/>
            <person name="Razumovskaya J."/>
            <person name="Richardson P."/>
            <person name="Rinaldi C."/>
            <person name="Ritland K."/>
            <person name="Rouze P."/>
            <person name="Ryaboy D."/>
            <person name="Schmutz J."/>
            <person name="Schrader J."/>
            <person name="Segerman B."/>
            <person name="Shin H."/>
            <person name="Siddiqui A."/>
            <person name="Sterky F."/>
            <person name="Terry A."/>
            <person name="Tsai C.J."/>
            <person name="Uberbacher E."/>
            <person name="Unneberg P."/>
            <person name="Vahala J."/>
            <person name="Wall K."/>
            <person name="Wessler S."/>
            <person name="Yang G."/>
            <person name="Yin T."/>
            <person name="Douglas C."/>
            <person name="Marra M."/>
            <person name="Sandberg G."/>
            <person name="Van de Peer Y."/>
            <person name="Rokhsar D."/>
        </authorList>
    </citation>
    <scope>NUCLEOTIDE SEQUENCE [LARGE SCALE GENOMIC DNA]</scope>
    <source>
        <strain evidence="4">cv. Nisqually</strain>
    </source>
</reference>
<dbReference type="InterPro" id="IPR029058">
    <property type="entry name" value="AB_hydrolase_fold"/>
</dbReference>
<feature type="domain" description="Alpha/beta hydrolase fold-3" evidence="2">
    <location>
        <begin position="195"/>
        <end position="242"/>
    </location>
</feature>
<dbReference type="GO" id="GO:0016787">
    <property type="term" value="F:hydrolase activity"/>
    <property type="evidence" value="ECO:0007669"/>
    <property type="project" value="InterPro"/>
</dbReference>
<dbReference type="PANTHER" id="PTHR23024:SF408">
    <property type="entry name" value="ALPHA_BETA HYDROLASE FOLD-3 DOMAIN-CONTAINING PROTEIN"/>
    <property type="match status" value="1"/>
</dbReference>
<dbReference type="InterPro" id="IPR050466">
    <property type="entry name" value="Carboxylest/Gibb_receptor"/>
</dbReference>
<dbReference type="Gene3D" id="3.40.50.1820">
    <property type="entry name" value="alpha/beta hydrolase"/>
    <property type="match status" value="2"/>
</dbReference>
<name>A0A2K2AUN6_POPTR</name>
<dbReference type="PANTHER" id="PTHR23024">
    <property type="entry name" value="ARYLACETAMIDE DEACETYLASE"/>
    <property type="match status" value="1"/>
</dbReference>
<dbReference type="EMBL" id="CM009293">
    <property type="protein sequence ID" value="PNT41216.1"/>
    <property type="molecule type" value="Genomic_DNA"/>
</dbReference>
<evidence type="ECO:0000256" key="1">
    <source>
        <dbReference type="ARBA" id="ARBA00010515"/>
    </source>
</evidence>
<comment type="similarity">
    <text evidence="1">Belongs to the 'GDXG' lipolytic enzyme family.</text>
</comment>
<gene>
    <name evidence="3" type="ORF">POPTR_004G143200</name>
</gene>
<accession>A0A2K2AUN6</accession>
<keyword evidence="4" id="KW-1185">Reference proteome</keyword>
<dbReference type="ExpressionAtlas" id="A0A2K2AUN6">
    <property type="expression patterns" value="baseline and differential"/>
</dbReference>